<comment type="caution">
    <text evidence="15">The sequence shown here is derived from an EMBL/GenBank/DDBJ whole genome shotgun (WGS) entry which is preliminary data.</text>
</comment>
<keyword evidence="5" id="KW-0808">Transferase</keyword>
<dbReference type="SUPFAM" id="SSF55874">
    <property type="entry name" value="ATPase domain of HSP90 chaperone/DNA topoisomerase II/histidine kinase"/>
    <property type="match status" value="1"/>
</dbReference>
<dbReference type="RefSeq" id="WP_087698215.1">
    <property type="nucleotide sequence ID" value="NZ_NHOO01000012.1"/>
</dbReference>
<organism evidence="15 16">
    <name type="scientific">Chromobacterium violaceum</name>
    <dbReference type="NCBI Taxonomy" id="536"/>
    <lineage>
        <taxon>Bacteria</taxon>
        <taxon>Pseudomonadati</taxon>
        <taxon>Pseudomonadota</taxon>
        <taxon>Betaproteobacteria</taxon>
        <taxon>Neisseriales</taxon>
        <taxon>Chromobacteriaceae</taxon>
        <taxon>Chromobacterium</taxon>
    </lineage>
</organism>
<keyword evidence="10 13" id="KW-1133">Transmembrane helix</keyword>
<gene>
    <name evidence="15" type="ORF">CBW21_14700</name>
</gene>
<keyword evidence="12 13" id="KW-0472">Membrane</keyword>
<dbReference type="InterPro" id="IPR003661">
    <property type="entry name" value="HisK_dim/P_dom"/>
</dbReference>
<name>A0A202B750_CHRVL</name>
<keyword evidence="16" id="KW-1185">Reference proteome</keyword>
<evidence type="ECO:0000256" key="9">
    <source>
        <dbReference type="ARBA" id="ARBA00022840"/>
    </source>
</evidence>
<evidence type="ECO:0000256" key="6">
    <source>
        <dbReference type="ARBA" id="ARBA00022692"/>
    </source>
</evidence>
<dbReference type="InterPro" id="IPR036097">
    <property type="entry name" value="HisK_dim/P_sf"/>
</dbReference>
<evidence type="ECO:0000256" key="13">
    <source>
        <dbReference type="SAM" id="Phobius"/>
    </source>
</evidence>
<evidence type="ECO:0000259" key="14">
    <source>
        <dbReference type="PROSITE" id="PS50109"/>
    </source>
</evidence>
<keyword evidence="11" id="KW-0902">Two-component regulatory system</keyword>
<evidence type="ECO:0000256" key="10">
    <source>
        <dbReference type="ARBA" id="ARBA00022989"/>
    </source>
</evidence>
<dbReference type="SMART" id="SM00388">
    <property type="entry name" value="HisKA"/>
    <property type="match status" value="1"/>
</dbReference>
<keyword evidence="6 13" id="KW-0812">Transmembrane</keyword>
<reference evidence="15 16" key="1">
    <citation type="submission" date="2017-05" db="EMBL/GenBank/DDBJ databases">
        <title>Chromobacterium violaceum GHPS1 isolated from Hydrocarbon polluted soil in French Guiana display an awesome secondary metabolite arsenal and a battery of drug and heavy-metal-resistance and detoxification of xenobiotics proteins.</title>
        <authorList>
            <person name="Belbahri L."/>
        </authorList>
    </citation>
    <scope>NUCLEOTIDE SEQUENCE [LARGE SCALE GENOMIC DNA]</scope>
    <source>
        <strain evidence="15 16">GHPS1</strain>
    </source>
</reference>
<evidence type="ECO:0000256" key="12">
    <source>
        <dbReference type="ARBA" id="ARBA00023136"/>
    </source>
</evidence>
<dbReference type="SUPFAM" id="SSF47384">
    <property type="entry name" value="Homodimeric domain of signal transducing histidine kinase"/>
    <property type="match status" value="1"/>
</dbReference>
<evidence type="ECO:0000256" key="3">
    <source>
        <dbReference type="ARBA" id="ARBA00012438"/>
    </source>
</evidence>
<evidence type="ECO:0000256" key="2">
    <source>
        <dbReference type="ARBA" id="ARBA00004141"/>
    </source>
</evidence>
<comment type="subcellular location">
    <subcellularLocation>
        <location evidence="2">Membrane</location>
        <topology evidence="2">Multi-pass membrane protein</topology>
    </subcellularLocation>
</comment>
<evidence type="ECO:0000256" key="7">
    <source>
        <dbReference type="ARBA" id="ARBA00022741"/>
    </source>
</evidence>
<dbReference type="AlphaFoldDB" id="A0A202B750"/>
<dbReference type="GO" id="GO:0005524">
    <property type="term" value="F:ATP binding"/>
    <property type="evidence" value="ECO:0007669"/>
    <property type="project" value="UniProtKB-KW"/>
</dbReference>
<dbReference type="Pfam" id="PF00512">
    <property type="entry name" value="HisKA"/>
    <property type="match status" value="1"/>
</dbReference>
<evidence type="ECO:0000313" key="16">
    <source>
        <dbReference type="Proteomes" id="UP000196342"/>
    </source>
</evidence>
<dbReference type="InterPro" id="IPR036890">
    <property type="entry name" value="HATPase_C_sf"/>
</dbReference>
<dbReference type="InterPro" id="IPR003594">
    <property type="entry name" value="HATPase_dom"/>
</dbReference>
<keyword evidence="4" id="KW-0597">Phosphoprotein</keyword>
<dbReference type="InterPro" id="IPR005467">
    <property type="entry name" value="His_kinase_dom"/>
</dbReference>
<dbReference type="InterPro" id="IPR004358">
    <property type="entry name" value="Sig_transdc_His_kin-like_C"/>
</dbReference>
<protein>
    <recommendedName>
        <fullName evidence="3">histidine kinase</fullName>
        <ecNumber evidence="3">2.7.13.3</ecNumber>
    </recommendedName>
</protein>
<dbReference type="PANTHER" id="PTHR45436">
    <property type="entry name" value="SENSOR HISTIDINE KINASE YKOH"/>
    <property type="match status" value="1"/>
</dbReference>
<dbReference type="EC" id="2.7.13.3" evidence="3"/>
<dbReference type="SMART" id="SM00387">
    <property type="entry name" value="HATPase_c"/>
    <property type="match status" value="1"/>
</dbReference>
<dbReference type="PROSITE" id="PS50109">
    <property type="entry name" value="HIS_KIN"/>
    <property type="match status" value="1"/>
</dbReference>
<keyword evidence="7" id="KW-0547">Nucleotide-binding</keyword>
<comment type="catalytic activity">
    <reaction evidence="1">
        <text>ATP + protein L-histidine = ADP + protein N-phospho-L-histidine.</text>
        <dbReference type="EC" id="2.7.13.3"/>
    </reaction>
</comment>
<evidence type="ECO:0000256" key="8">
    <source>
        <dbReference type="ARBA" id="ARBA00022777"/>
    </source>
</evidence>
<accession>A0A202B750</accession>
<dbReference type="EMBL" id="NHOO01000012">
    <property type="protein sequence ID" value="OVE47212.1"/>
    <property type="molecule type" value="Genomic_DNA"/>
</dbReference>
<dbReference type="CDD" id="cd00082">
    <property type="entry name" value="HisKA"/>
    <property type="match status" value="1"/>
</dbReference>
<dbReference type="Proteomes" id="UP000196342">
    <property type="component" value="Unassembled WGS sequence"/>
</dbReference>
<evidence type="ECO:0000256" key="4">
    <source>
        <dbReference type="ARBA" id="ARBA00022553"/>
    </source>
</evidence>
<proteinExistence type="predicted"/>
<dbReference type="GO" id="GO:0000155">
    <property type="term" value="F:phosphorelay sensor kinase activity"/>
    <property type="evidence" value="ECO:0007669"/>
    <property type="project" value="InterPro"/>
</dbReference>
<dbReference type="Gene3D" id="1.10.287.130">
    <property type="match status" value="1"/>
</dbReference>
<dbReference type="Pfam" id="PF02518">
    <property type="entry name" value="HATPase_c"/>
    <property type="match status" value="1"/>
</dbReference>
<dbReference type="PANTHER" id="PTHR45436:SF14">
    <property type="entry name" value="SENSOR PROTEIN QSEC"/>
    <property type="match status" value="1"/>
</dbReference>
<keyword evidence="9" id="KW-0067">ATP-binding</keyword>
<evidence type="ECO:0000256" key="5">
    <source>
        <dbReference type="ARBA" id="ARBA00022679"/>
    </source>
</evidence>
<dbReference type="Gene3D" id="3.30.565.10">
    <property type="entry name" value="Histidine kinase-like ATPase, C-terminal domain"/>
    <property type="match status" value="1"/>
</dbReference>
<evidence type="ECO:0000256" key="1">
    <source>
        <dbReference type="ARBA" id="ARBA00000085"/>
    </source>
</evidence>
<sequence length="414" mass="44530">MSVRLRLFLILGAVLGLLLACGAVWFLSELGSVADEWSEASEQWAIGWLARMPSTPTSWPWKAAVAGEESVCRRTAAQTDMLPAVPGLPPHPRVAVSGVAIRNLSDEALRDGVDRRALRARQLSRARRRVAVCFLIVWAGCLAIVWLGVGLGGRQLGRLRGLLSREAASLPGLPREPQAQLASLNRLLIRTGQALQRERRLACDAAHELRTPLTVIKTHLQVAQIVGDAEARRALGHALEGTSRLQRVLEQMLTLARLDEGDASAEEARAGADDVVGRAVEDATWGLCWRVSCSVQPALAVALPLELAVIALRNLLDNALRYSPSDAAVVLTVSASAGMVNFEVSDLGEGLSEEECRLATRRFWRGRHRGDGCGLGLPIVSSIAERFGGRLVLRRGASRGLVALLVLPAASPAR</sequence>
<dbReference type="PROSITE" id="PS51257">
    <property type="entry name" value="PROKAR_LIPOPROTEIN"/>
    <property type="match status" value="1"/>
</dbReference>
<dbReference type="PRINTS" id="PR00344">
    <property type="entry name" value="BCTRLSENSOR"/>
</dbReference>
<keyword evidence="8" id="KW-0418">Kinase</keyword>
<evidence type="ECO:0000256" key="11">
    <source>
        <dbReference type="ARBA" id="ARBA00023012"/>
    </source>
</evidence>
<feature type="transmembrane region" description="Helical" evidence="13">
    <location>
        <begin position="129"/>
        <end position="151"/>
    </location>
</feature>
<feature type="domain" description="Histidine kinase" evidence="14">
    <location>
        <begin position="204"/>
        <end position="411"/>
    </location>
</feature>
<dbReference type="InterPro" id="IPR050428">
    <property type="entry name" value="TCS_sensor_his_kinase"/>
</dbReference>
<dbReference type="GO" id="GO:0005886">
    <property type="term" value="C:plasma membrane"/>
    <property type="evidence" value="ECO:0007669"/>
    <property type="project" value="TreeGrafter"/>
</dbReference>
<evidence type="ECO:0000313" key="15">
    <source>
        <dbReference type="EMBL" id="OVE47212.1"/>
    </source>
</evidence>